<organism evidence="2 3">
    <name type="scientific">Gordonia terrae C-6</name>
    <dbReference type="NCBI Taxonomy" id="1316928"/>
    <lineage>
        <taxon>Bacteria</taxon>
        <taxon>Bacillati</taxon>
        <taxon>Actinomycetota</taxon>
        <taxon>Actinomycetes</taxon>
        <taxon>Mycobacteriales</taxon>
        <taxon>Gordoniaceae</taxon>
        <taxon>Gordonia</taxon>
    </lineage>
</organism>
<proteinExistence type="predicted"/>
<evidence type="ECO:0000256" key="1">
    <source>
        <dbReference type="SAM" id="Phobius"/>
    </source>
</evidence>
<comment type="caution">
    <text evidence="2">The sequence shown here is derived from an EMBL/GenBank/DDBJ whole genome shotgun (WGS) entry which is preliminary data.</text>
</comment>
<evidence type="ECO:0000313" key="3">
    <source>
        <dbReference type="Proteomes" id="UP000013569"/>
    </source>
</evidence>
<dbReference type="Proteomes" id="UP000013569">
    <property type="component" value="Unassembled WGS sequence"/>
</dbReference>
<evidence type="ECO:0000313" key="2">
    <source>
        <dbReference type="EMBL" id="EON32961.1"/>
    </source>
</evidence>
<accession>R7YAA5</accession>
<name>R7YAA5_9ACTN</name>
<dbReference type="AlphaFoldDB" id="R7YAA5"/>
<sequence length="75" mass="8592">MILYAVRWLPFGSGDEYIFPEFGITPAVFYHKIVLLIAAGCVNFLDSYTRDELRTFCTRKIARLKEESRIASLTG</sequence>
<keyword evidence="1" id="KW-0812">Transmembrane</keyword>
<protein>
    <submittedName>
        <fullName evidence="2">Uncharacterized protein</fullName>
    </submittedName>
</protein>
<feature type="transmembrane region" description="Helical" evidence="1">
    <location>
        <begin position="27"/>
        <end position="45"/>
    </location>
</feature>
<dbReference type="PATRIC" id="fig|1316928.3.peg.1973"/>
<dbReference type="OrthoDB" id="4381177at2"/>
<dbReference type="EMBL" id="AQPW01000009">
    <property type="protein sequence ID" value="EON32961.1"/>
    <property type="molecule type" value="Genomic_DNA"/>
</dbReference>
<keyword evidence="1" id="KW-0472">Membrane</keyword>
<gene>
    <name evidence="2" type="ORF">GTC6_09864</name>
</gene>
<keyword evidence="1" id="KW-1133">Transmembrane helix</keyword>
<reference evidence="2 3" key="1">
    <citation type="journal article" date="2013" name="Genome Announc.">
        <title>Draft Genome Sequence of a Benzothiophene-Desulfurizing Bacterium, Gordona terrae Strain C-6.</title>
        <authorList>
            <person name="Wang W."/>
            <person name="Ma T."/>
            <person name="Ren Y."/>
            <person name="Li G."/>
        </authorList>
    </citation>
    <scope>NUCLEOTIDE SEQUENCE [LARGE SCALE GENOMIC DNA]</scope>
    <source>
        <strain evidence="2 3">C-6</strain>
    </source>
</reference>